<dbReference type="EMBL" id="JAQNDO010000001">
    <property type="protein sequence ID" value="MDC0746065.1"/>
    <property type="molecule type" value="Genomic_DNA"/>
</dbReference>
<organism evidence="1 2">
    <name type="scientific">Polyangium mundeleinium</name>
    <dbReference type="NCBI Taxonomy" id="2995306"/>
    <lineage>
        <taxon>Bacteria</taxon>
        <taxon>Pseudomonadati</taxon>
        <taxon>Myxococcota</taxon>
        <taxon>Polyangia</taxon>
        <taxon>Polyangiales</taxon>
        <taxon>Polyangiaceae</taxon>
        <taxon>Polyangium</taxon>
    </lineage>
</organism>
<name>A0ABT5EZ49_9BACT</name>
<evidence type="ECO:0000313" key="2">
    <source>
        <dbReference type="Proteomes" id="UP001221411"/>
    </source>
</evidence>
<reference evidence="1 2" key="1">
    <citation type="submission" date="2022-11" db="EMBL/GenBank/DDBJ databases">
        <title>Minimal conservation of predation-associated metabolite biosynthetic gene clusters underscores biosynthetic potential of Myxococcota including descriptions for ten novel species: Archangium lansinium sp. nov., Myxococcus landrumus sp. nov., Nannocystis bai.</title>
        <authorList>
            <person name="Ahearne A."/>
            <person name="Stevens C."/>
            <person name="Dowd S."/>
        </authorList>
    </citation>
    <scope>NUCLEOTIDE SEQUENCE [LARGE SCALE GENOMIC DNA]</scope>
    <source>
        <strain evidence="1 2">RJM3</strain>
    </source>
</reference>
<proteinExistence type="predicted"/>
<dbReference type="Proteomes" id="UP001221411">
    <property type="component" value="Unassembled WGS sequence"/>
</dbReference>
<accession>A0ABT5EZ49</accession>
<comment type="caution">
    <text evidence="1">The sequence shown here is derived from an EMBL/GenBank/DDBJ whole genome shotgun (WGS) entry which is preliminary data.</text>
</comment>
<evidence type="ECO:0000313" key="1">
    <source>
        <dbReference type="EMBL" id="MDC0746065.1"/>
    </source>
</evidence>
<gene>
    <name evidence="1" type="ORF">POL67_32360</name>
</gene>
<protein>
    <submittedName>
        <fullName evidence="1">Uncharacterized protein</fullName>
    </submittedName>
</protein>
<sequence length="122" mass="13251">MGFWLYGDRVAGTMFDDPTASGAHRLAMWGALRDGRLPLRYDRKITAEIAEQLVRRGAAPIQAIVDAVTARALAGPTELTTDELATLLPAPPDPSRLAFARQCLRKVGITWPGSPEIPEEPT</sequence>
<keyword evidence="2" id="KW-1185">Reference proteome</keyword>
<dbReference type="RefSeq" id="WP_271924214.1">
    <property type="nucleotide sequence ID" value="NZ_JAQNDO010000001.1"/>
</dbReference>